<dbReference type="Proteomes" id="UP000784294">
    <property type="component" value="Unassembled WGS sequence"/>
</dbReference>
<proteinExistence type="predicted"/>
<dbReference type="EMBL" id="CAAALY010247093">
    <property type="protein sequence ID" value="VEL34152.1"/>
    <property type="molecule type" value="Genomic_DNA"/>
</dbReference>
<evidence type="ECO:0000313" key="2">
    <source>
        <dbReference type="Proteomes" id="UP000784294"/>
    </source>
</evidence>
<evidence type="ECO:0000313" key="1">
    <source>
        <dbReference type="EMBL" id="VEL34152.1"/>
    </source>
</evidence>
<comment type="caution">
    <text evidence="1">The sequence shown here is derived from an EMBL/GenBank/DDBJ whole genome shotgun (WGS) entry which is preliminary data.</text>
</comment>
<sequence length="106" mass="11469">MTRICLGRSPVTGSGAGIFFINAHGPPGGLKLSTRAIQLQPSLKHPHSPTLYLSLFLLCSRATRALGDCPGHANTRAKREREREHDGTHVRISELLSMCKGGLKRG</sequence>
<reference evidence="1" key="1">
    <citation type="submission" date="2018-11" db="EMBL/GenBank/DDBJ databases">
        <authorList>
            <consortium name="Pathogen Informatics"/>
        </authorList>
    </citation>
    <scope>NUCLEOTIDE SEQUENCE</scope>
</reference>
<keyword evidence="2" id="KW-1185">Reference proteome</keyword>
<accession>A0A3S5FFV3</accession>
<gene>
    <name evidence="1" type="ORF">PXEA_LOCUS27592</name>
</gene>
<dbReference type="AlphaFoldDB" id="A0A3S5FFV3"/>
<organism evidence="1 2">
    <name type="scientific">Protopolystoma xenopodis</name>
    <dbReference type="NCBI Taxonomy" id="117903"/>
    <lineage>
        <taxon>Eukaryota</taxon>
        <taxon>Metazoa</taxon>
        <taxon>Spiralia</taxon>
        <taxon>Lophotrochozoa</taxon>
        <taxon>Platyhelminthes</taxon>
        <taxon>Monogenea</taxon>
        <taxon>Polyopisthocotylea</taxon>
        <taxon>Polystomatidea</taxon>
        <taxon>Polystomatidae</taxon>
        <taxon>Protopolystoma</taxon>
    </lineage>
</organism>
<protein>
    <submittedName>
        <fullName evidence="1">Uncharacterized protein</fullName>
    </submittedName>
</protein>
<name>A0A3S5FFV3_9PLAT</name>